<keyword evidence="2" id="KW-1185">Reference proteome</keyword>
<dbReference type="Proteomes" id="UP000010411">
    <property type="component" value="Unassembled WGS sequence"/>
</dbReference>
<sequence length="54" mass="5923">MYRAERDQSCALGLKRGEALFTHESGADPHVKMQPILGGLPFGNALEEQSRAHT</sequence>
<accession>L1KP34</accession>
<name>L1KP34_9ACTN</name>
<reference evidence="1 2" key="1">
    <citation type="submission" date="2012-11" db="EMBL/GenBank/DDBJ databases">
        <authorList>
            <person name="Huguet-Tapia J.C."/>
            <person name="Durkin A.S."/>
            <person name="Pettis G.S."/>
            <person name="Badger J.H."/>
        </authorList>
    </citation>
    <scope>NUCLEOTIDE SEQUENCE [LARGE SCALE GENOMIC DNA]</scope>
    <source>
        <strain evidence="1 2">91-03</strain>
    </source>
</reference>
<comment type="caution">
    <text evidence="1">The sequence shown here is derived from an EMBL/GenBank/DDBJ whole genome shotgun (WGS) entry which is preliminary data.</text>
</comment>
<organism evidence="1 2">
    <name type="scientific">Streptomyces ipomoeae 91-03</name>
    <dbReference type="NCBI Taxonomy" id="698759"/>
    <lineage>
        <taxon>Bacteria</taxon>
        <taxon>Bacillati</taxon>
        <taxon>Actinomycetota</taxon>
        <taxon>Actinomycetes</taxon>
        <taxon>Kitasatosporales</taxon>
        <taxon>Streptomycetaceae</taxon>
        <taxon>Streptomyces</taxon>
    </lineage>
</organism>
<dbReference type="AlphaFoldDB" id="L1KP34"/>
<protein>
    <submittedName>
        <fullName evidence="1">Uncharacterized protein</fullName>
    </submittedName>
</protein>
<evidence type="ECO:0000313" key="2">
    <source>
        <dbReference type="Proteomes" id="UP000010411"/>
    </source>
</evidence>
<gene>
    <name evidence="1" type="ORF">STRIP9103_04776</name>
</gene>
<evidence type="ECO:0000313" key="1">
    <source>
        <dbReference type="EMBL" id="EKX62250.1"/>
    </source>
</evidence>
<dbReference type="EMBL" id="AEJC01000530">
    <property type="protein sequence ID" value="EKX62250.1"/>
    <property type="molecule type" value="Genomic_DNA"/>
</dbReference>
<proteinExistence type="predicted"/>